<proteinExistence type="predicted"/>
<evidence type="ECO:0000313" key="1">
    <source>
        <dbReference type="EMBL" id="AUH73973.1"/>
    </source>
</evidence>
<gene>
    <name evidence="1" type="ORF">CAB17_10990</name>
</gene>
<evidence type="ECO:0000313" key="2">
    <source>
        <dbReference type="Proteomes" id="UP000234343"/>
    </source>
</evidence>
<name>A0A2H5FR37_9GAMM</name>
<dbReference type="AlphaFoldDB" id="A0A2H5FR37"/>
<dbReference type="Proteomes" id="UP000234343">
    <property type="component" value="Chromosome"/>
</dbReference>
<accession>A0A2H5FR37</accession>
<protein>
    <submittedName>
        <fullName evidence="1">Uncharacterized protein</fullName>
    </submittedName>
</protein>
<dbReference type="EMBL" id="CP025491">
    <property type="protein sequence ID" value="AUH73973.1"/>
    <property type="molecule type" value="Genomic_DNA"/>
</dbReference>
<dbReference type="KEGG" id="lsh:CAB17_10990"/>
<organism evidence="1 2">
    <name type="scientific">Legionella sainthelensi</name>
    <dbReference type="NCBI Taxonomy" id="28087"/>
    <lineage>
        <taxon>Bacteria</taxon>
        <taxon>Pseudomonadati</taxon>
        <taxon>Pseudomonadota</taxon>
        <taxon>Gammaproteobacteria</taxon>
        <taxon>Legionellales</taxon>
        <taxon>Legionellaceae</taxon>
        <taxon>Legionella</taxon>
    </lineage>
</organism>
<reference evidence="1 2" key="1">
    <citation type="submission" date="2017-12" db="EMBL/GenBank/DDBJ databases">
        <title>Legionella sainthelensi LA01-117, whole genome sequence of a clinical isolate from New Zealand.</title>
        <authorList>
            <person name="Cree S.L."/>
            <person name="Slow S."/>
            <person name="Kennedy M.A."/>
            <person name="Murdoch D.R."/>
            <person name="Biggs P.J."/>
            <person name="Anderson T."/>
        </authorList>
    </citation>
    <scope>NUCLEOTIDE SEQUENCE [LARGE SCALE GENOMIC DNA]</scope>
    <source>
        <strain evidence="1 2">LA01-117</strain>
    </source>
</reference>
<sequence length="222" mass="24333">MAGLPIIHALSHARKHTNTSAIIVMTNGDILDLATDLEKVKLDTSQRTQSGEAYLPKALNQLKDEIKPLSDGHFDLSLVIGGEPGEINITEALAMELFKFNKARMNEKGVIRVQICNFADKKIGDSTNLFANEITPQFCSCSIPEGYSIIAPRDTRAIDLPKEGDSLLSALNFNKHKGRLKGLLSSKNSNEEIIKNIPADIAAEIVDLNELYKNNASLDLSF</sequence>
<keyword evidence="2" id="KW-1185">Reference proteome</keyword>